<keyword evidence="5" id="KW-1185">Reference proteome</keyword>
<evidence type="ECO:0000256" key="2">
    <source>
        <dbReference type="RuleBase" id="RU000411"/>
    </source>
</evidence>
<dbReference type="AlphaFoldDB" id="A0AAD4JBT0"/>
<organism evidence="4 5">
    <name type="scientific">Perilla frutescens var. hirtella</name>
    <name type="common">Perilla citriodora</name>
    <name type="synonym">Perilla setoyensis</name>
    <dbReference type="NCBI Taxonomy" id="608512"/>
    <lineage>
        <taxon>Eukaryota</taxon>
        <taxon>Viridiplantae</taxon>
        <taxon>Streptophyta</taxon>
        <taxon>Embryophyta</taxon>
        <taxon>Tracheophyta</taxon>
        <taxon>Spermatophyta</taxon>
        <taxon>Magnoliopsida</taxon>
        <taxon>eudicotyledons</taxon>
        <taxon>Gunneridae</taxon>
        <taxon>Pentapetalae</taxon>
        <taxon>asterids</taxon>
        <taxon>lamiids</taxon>
        <taxon>Lamiales</taxon>
        <taxon>Lamiaceae</taxon>
        <taxon>Nepetoideae</taxon>
        <taxon>Elsholtzieae</taxon>
        <taxon>Perilla</taxon>
    </lineage>
</organism>
<proteinExistence type="inferred from homology"/>
<dbReference type="InterPro" id="IPR023796">
    <property type="entry name" value="Serpin_dom"/>
</dbReference>
<dbReference type="Pfam" id="PF00079">
    <property type="entry name" value="Serpin"/>
    <property type="match status" value="1"/>
</dbReference>
<dbReference type="InterPro" id="IPR023795">
    <property type="entry name" value="Serpin_CS"/>
</dbReference>
<dbReference type="Gene3D" id="2.30.39.10">
    <property type="entry name" value="Alpha-1-antitrypsin, domain 1"/>
    <property type="match status" value="1"/>
</dbReference>
<dbReference type="PANTHER" id="PTHR11461:SF211">
    <property type="entry name" value="GH10112P-RELATED"/>
    <property type="match status" value="1"/>
</dbReference>
<feature type="domain" description="Serpin" evidence="3">
    <location>
        <begin position="15"/>
        <end position="389"/>
    </location>
</feature>
<dbReference type="GO" id="GO:0005615">
    <property type="term" value="C:extracellular space"/>
    <property type="evidence" value="ECO:0007669"/>
    <property type="project" value="InterPro"/>
</dbReference>
<dbReference type="InterPro" id="IPR036186">
    <property type="entry name" value="Serpin_sf"/>
</dbReference>
<name>A0AAD4JBT0_PERFH</name>
<protein>
    <submittedName>
        <fullName evidence="4">Serine protease inhibitor family protein</fullName>
    </submittedName>
</protein>
<accession>A0AAD4JBT0</accession>
<dbReference type="PROSITE" id="PS00284">
    <property type="entry name" value="SERPIN"/>
    <property type="match status" value="1"/>
</dbReference>
<comment type="caution">
    <text evidence="4">The sequence shown here is derived from an EMBL/GenBank/DDBJ whole genome shotgun (WGS) entry which is preliminary data.</text>
</comment>
<dbReference type="Proteomes" id="UP001190926">
    <property type="component" value="Unassembled WGS sequence"/>
</dbReference>
<sequence length="392" mass="43969">MYLEQFILKETDAHLSLVKHVISAHAQGRNLVISPLSIHVLLGLTVSGSRGPTRAQLLRYLNSDSSEQINSLFSQIFGTVLCDGSPLGGPVLSTQNGLWVDQSLNLKPDFRDIAANSYKAVAEHVDFKNRAEEARQQVNAWADNETNGLIKEIVPPKSVNHMTRLILANAVYFKGAWTEEFDASLTSDRDFYLINGSPVRTPFMTCWEKQRVRAFDGFKVLQLPYKRGEYRLSFSMYIYLPDARDGLPALIEKICSEPGFINRHLPNKVEMLAAFWVPKFKVSFGFEASEVLKGLGVVNLFEMGDLTEMVEDSDLGEKLCVSKIWHKAFIEVNEQGTEAAAVTAEEIEEMGCGLWEYPQLEFVADHPFVFVLREDTTGVVLFVGQLLDPLAQ</sequence>
<dbReference type="InterPro" id="IPR042185">
    <property type="entry name" value="Serpin_sf_2"/>
</dbReference>
<dbReference type="PANTHER" id="PTHR11461">
    <property type="entry name" value="SERINE PROTEASE INHIBITOR, SERPIN"/>
    <property type="match status" value="1"/>
</dbReference>
<evidence type="ECO:0000256" key="1">
    <source>
        <dbReference type="ARBA" id="ARBA00009500"/>
    </source>
</evidence>
<dbReference type="SUPFAM" id="SSF56574">
    <property type="entry name" value="Serpins"/>
    <property type="match status" value="1"/>
</dbReference>
<evidence type="ECO:0000259" key="3">
    <source>
        <dbReference type="SMART" id="SM00093"/>
    </source>
</evidence>
<keyword evidence="4" id="KW-0722">Serine protease inhibitor</keyword>
<dbReference type="GO" id="GO:0004867">
    <property type="term" value="F:serine-type endopeptidase inhibitor activity"/>
    <property type="evidence" value="ECO:0007669"/>
    <property type="project" value="UniProtKB-KW"/>
</dbReference>
<keyword evidence="4" id="KW-0646">Protease inhibitor</keyword>
<evidence type="ECO:0000313" key="5">
    <source>
        <dbReference type="Proteomes" id="UP001190926"/>
    </source>
</evidence>
<dbReference type="CDD" id="cd02043">
    <property type="entry name" value="serpinP_plants"/>
    <property type="match status" value="1"/>
</dbReference>
<dbReference type="InterPro" id="IPR000215">
    <property type="entry name" value="Serpin_fam"/>
</dbReference>
<dbReference type="Gene3D" id="3.30.497.10">
    <property type="entry name" value="Antithrombin, subunit I, domain 2"/>
    <property type="match status" value="1"/>
</dbReference>
<dbReference type="SMART" id="SM00093">
    <property type="entry name" value="SERPIN"/>
    <property type="match status" value="1"/>
</dbReference>
<comment type="similarity">
    <text evidence="1 2">Belongs to the serpin family.</text>
</comment>
<gene>
    <name evidence="4" type="ORF">C2S53_005824</name>
</gene>
<reference evidence="4 5" key="1">
    <citation type="journal article" date="2021" name="Nat. Commun.">
        <title>Incipient diploidization of the medicinal plant Perilla within 10,000 years.</title>
        <authorList>
            <person name="Zhang Y."/>
            <person name="Shen Q."/>
            <person name="Leng L."/>
            <person name="Zhang D."/>
            <person name="Chen S."/>
            <person name="Shi Y."/>
            <person name="Ning Z."/>
            <person name="Chen S."/>
        </authorList>
    </citation>
    <scope>NUCLEOTIDE SEQUENCE [LARGE SCALE GENOMIC DNA]</scope>
    <source>
        <strain evidence="5">cv. PC099</strain>
    </source>
</reference>
<dbReference type="InterPro" id="IPR042178">
    <property type="entry name" value="Serpin_sf_1"/>
</dbReference>
<dbReference type="EMBL" id="SDAM02000091">
    <property type="protein sequence ID" value="KAH6830900.1"/>
    <property type="molecule type" value="Genomic_DNA"/>
</dbReference>
<evidence type="ECO:0000313" key="4">
    <source>
        <dbReference type="EMBL" id="KAH6830900.1"/>
    </source>
</evidence>